<dbReference type="Pfam" id="PF20178">
    <property type="entry name" value="ToxA_N"/>
    <property type="match status" value="1"/>
</dbReference>
<dbReference type="EMBL" id="CP116669">
    <property type="protein sequence ID" value="WCH98495.1"/>
    <property type="molecule type" value="Genomic_DNA"/>
</dbReference>
<keyword evidence="4" id="KW-0677">Repeat</keyword>
<dbReference type="PROSITE" id="PS52053">
    <property type="entry name" value="NEL"/>
    <property type="match status" value="1"/>
</dbReference>
<gene>
    <name evidence="8" type="ORF">PMC74_17120</name>
</gene>
<keyword evidence="6" id="KW-0964">Secreted</keyword>
<evidence type="ECO:0000256" key="1">
    <source>
        <dbReference type="ARBA" id="ARBA00000900"/>
    </source>
</evidence>
<dbReference type="Pfam" id="PF12799">
    <property type="entry name" value="LRR_4"/>
    <property type="match status" value="1"/>
</dbReference>
<keyword evidence="6" id="KW-1035">Host cytoplasm</keyword>
<dbReference type="Gene3D" id="1.20.1270.130">
    <property type="entry name" value="Shigella T3SS effector IpaH domain"/>
    <property type="match status" value="1"/>
</dbReference>
<dbReference type="Gene3D" id="1.20.58.360">
    <property type="entry name" value="Shigella T3SS effector IpaH defines"/>
    <property type="match status" value="1"/>
</dbReference>
<dbReference type="PANTHER" id="PTHR48051">
    <property type="match status" value="1"/>
</dbReference>
<keyword evidence="3" id="KW-0433">Leucine-rich repeat</keyword>
<reference evidence="8 9" key="1">
    <citation type="journal article" date="2020" name="Front. Microbiol.">
        <title>Toward Biorecycling: Isolation of a Soil Bacterium That Grows on a Polyurethane Oligomer and Monomer.</title>
        <authorList>
            <person name="Espinosa M.J.C."/>
            <person name="Blanco A.C."/>
            <person name="Schmidgall T."/>
            <person name="Atanasoff-Kardjalieff A.K."/>
            <person name="Kappelmeyer U."/>
            <person name="Tischler D."/>
            <person name="Pieper D.H."/>
            <person name="Heipieper H.J."/>
            <person name="Eberlein C."/>
        </authorList>
    </citation>
    <scope>NUCLEOTIDE SEQUENCE [LARGE SCALE GENOMIC DNA]</scope>
    <source>
        <strain evidence="8 9">TDA1</strain>
    </source>
</reference>
<keyword evidence="9" id="KW-1185">Reference proteome</keyword>
<comment type="catalytic activity">
    <reaction evidence="1">
        <text>S-ubiquitinyl-[E2 ubiquitin-conjugating enzyme]-L-cysteine + [acceptor protein]-L-lysine = [E2 ubiquitin-conjugating enzyme]-L-cysteine + N(6)-ubiquitinyl-[acceptor protein]-L-lysine.</text>
        <dbReference type="EC" id="2.3.2.27"/>
    </reaction>
</comment>
<feature type="domain" description="NEL" evidence="7">
    <location>
        <begin position="1077"/>
        <end position="1370"/>
    </location>
</feature>
<dbReference type="EC" id="2.3.2.27" evidence="2"/>
<dbReference type="Pfam" id="PF14496">
    <property type="entry name" value="NEL"/>
    <property type="match status" value="1"/>
</dbReference>
<dbReference type="SUPFAM" id="SSF52058">
    <property type="entry name" value="L domain-like"/>
    <property type="match status" value="2"/>
</dbReference>
<dbReference type="SMART" id="SM00364">
    <property type="entry name" value="LRR_BAC"/>
    <property type="match status" value="7"/>
</dbReference>
<dbReference type="PROSITE" id="PS51450">
    <property type="entry name" value="LRR"/>
    <property type="match status" value="5"/>
</dbReference>
<proteinExistence type="inferred from homology"/>
<dbReference type="InterPro" id="IPR032675">
    <property type="entry name" value="LRR_dom_sf"/>
</dbReference>
<sequence length="1745" mass="193853">MQTPPFPEASTDALIASRLPAWLTEAPLDTLYALHESQRRQQQVQQLLHDLLAQIAPLDVFAAPLLEHALQAQHQLTLDVRQARLRRRTLQRFPSHIAHVPDGVKEQVYEHSLLQSALHNFTEGETFASAIMQGTAVLDATGQPCSLAPKAFFRLCRSLDLGGQYQSYLQAHLTPAGEAGRQLEALIEEGLRANLEAALRLSLVNGEIAQHAYEHCAALVALFSSEAFSASGLRPMQLRVFGQRVRGAVAFEITHQEATGEVFEGILCWIPDDPQGPLTWYPSWDVLYLTLGKQFRLPGYVEFFQRFIGARDLQAYVRALDNALKATDRDVPVELDGRHEAIELPLFEHLRTQQIDTLLDNAKVHGVPTAEVDAQVRDRRLHFYLSFALDALGLASFALPVLALPLLGITALQVADEVYEGYADWQLGDRQGALEHVYAVAETVAMTAVNAGAGAASHRLARNVRVETLVPVHAVDGTVKLCDLDLPGYAVQHQGTVGTVVTVQGAEVVRTPLASHVTSADGETQQRRIRHPTRSNAYAPLLEGNDAGGWQHELETPHEWHGSVQLFKDLAADWANLDEQAIHNVMRATGLNEDLLRRLHVEHASPPARVLDALQRQQLHTQLPGLQGEGFELQLLAQQPWPSEAETLLRRDFPGLSVLGAREIIAHAGEDLVEQLQAHQRVPLALAEHARWYLRDTRLDRACAGLLQAAAINRDTEQLALGLIADRAPWRGVRIEVRGDTHLGARSAWAGAQEASEVRSVVRTAHGYQALDAHGVPLPSATAEDSLFQALLLQLDPWQKRALGNAGDSPEALAEALSLWAGEQRDHAAALLGMAPIGRGFRPPVRLGDGRLGYPLSGRGESSDRALRRGIQRLFPDIDSSTMARFAQDARELGLTPWNYYLRLCEELRALDQALGLWRRQSSGPIQLLRRVRMARRIRHAWQRRVHDVEGNPALTLEGTRLGTLPELPETVRFDHVTTLTLRSLDLTSVDSAFLARFPNVHRLDLSSNRLASIPETAALTQLRQIDLRDNLIVDISEAQANALRANPERVHLLGNPLSAVARERLALGAPAVPLEQGAGGSERWFEGVSEHEAALHRSQWRALEHEAGSGGFFAFLDALRASEKFALEPAEMRRRVGELINAMYHHAHIRQAIFLQAAVPRSNVDLDALIIRLQVALRTDGVHGRRIERELRSLGRELFRLDQVNRFAARHMDGLRLRAVSFNPSEIYLAFRAQLAEQLGIYGQPTYLSFRHIEHVTPDDLVGAEAAVYEAETAEALSQFLAQQAFWEDHVRVAYDDQFAVIRQAYAERQAALAADQGHDQGAPEALARITEQRREEEQALTLTLARGSYWTWYRLHPPQGPGTRAFAHLSRRLETSLALWRGLPGEPEHAARSHVADVLRTFWQSNYREDGPSLGTTRTGMTISSLPVLPGGIMFDRLRALSLGNHQLSTIEPDFLRHFPNLEVLQLSGNRLTELGGLQHLPQLRSLDLGGNLLETVTGLQHLTLLTDLDLSGNHLEQLPAGVEQLAQLASLDLSFNRLNVLDERIGQLASLENLQLSGNLLSSVPSSLGNLAQLNILNLGANRFATVPEHLNHLGRLTQLYLHDNVITLDAASQLRLEWFSRLEVLDFDGNPLGVAPQLRYNVHLQYVSLRATGLRSVPLALMQRYPDLVVDLRGNRIATLGEDALNWIEAHPETINLEHNQLNEEVMQRIREALARVQAEWARALEQQQATASRKPRGRRG</sequence>
<evidence type="ECO:0000256" key="4">
    <source>
        <dbReference type="ARBA" id="ARBA00022737"/>
    </source>
</evidence>
<dbReference type="InterPro" id="IPR003591">
    <property type="entry name" value="Leu-rich_rpt_typical-subtyp"/>
</dbReference>
<keyword evidence="6" id="KW-0833">Ubl conjugation pathway</keyword>
<evidence type="ECO:0000256" key="3">
    <source>
        <dbReference type="ARBA" id="ARBA00022614"/>
    </source>
</evidence>
<dbReference type="InterPro" id="IPR046673">
    <property type="entry name" value="ToxA_N"/>
</dbReference>
<dbReference type="SMART" id="SM00365">
    <property type="entry name" value="LRR_SD22"/>
    <property type="match status" value="5"/>
</dbReference>
<keyword evidence="5" id="KW-0843">Virulence</keyword>
<protein>
    <recommendedName>
        <fullName evidence="2">RING-type E3 ubiquitin transferase</fullName>
        <ecNumber evidence="2">2.3.2.27</ecNumber>
    </recommendedName>
</protein>
<accession>A0ABY7R4M9</accession>
<name>A0ABY7R4M9_9PSED</name>
<evidence type="ECO:0000256" key="2">
    <source>
        <dbReference type="ARBA" id="ARBA00012483"/>
    </source>
</evidence>
<comment type="caution">
    <text evidence="6">Lacks conserved residue(s) required for the propagation of feature annotation.</text>
</comment>
<evidence type="ECO:0000256" key="5">
    <source>
        <dbReference type="ARBA" id="ARBA00023026"/>
    </source>
</evidence>
<dbReference type="InterPro" id="IPR001611">
    <property type="entry name" value="Leu-rich_rpt"/>
</dbReference>
<dbReference type="PANTHER" id="PTHR48051:SF1">
    <property type="entry name" value="RAS SUPPRESSOR PROTEIN 1"/>
    <property type="match status" value="1"/>
</dbReference>
<comment type="similarity">
    <text evidence="6">Belongs to the LRR-containing bacterial E3 ligase family.</text>
</comment>
<organism evidence="8 9">
    <name type="scientific">Pseudomonas capeferrum</name>
    <dbReference type="NCBI Taxonomy" id="1495066"/>
    <lineage>
        <taxon>Bacteria</taxon>
        <taxon>Pseudomonadati</taxon>
        <taxon>Pseudomonadota</taxon>
        <taxon>Gammaproteobacteria</taxon>
        <taxon>Pseudomonadales</taxon>
        <taxon>Pseudomonadaceae</taxon>
        <taxon>Pseudomonas</taxon>
    </lineage>
</organism>
<dbReference type="InterPro" id="IPR050216">
    <property type="entry name" value="LRR_domain-containing"/>
</dbReference>
<dbReference type="Pfam" id="PF13855">
    <property type="entry name" value="LRR_8"/>
    <property type="match status" value="2"/>
</dbReference>
<evidence type="ECO:0000313" key="8">
    <source>
        <dbReference type="EMBL" id="WCH98495.1"/>
    </source>
</evidence>
<dbReference type="InterPro" id="IPR029487">
    <property type="entry name" value="NEL_dom"/>
</dbReference>
<dbReference type="RefSeq" id="WP_156310780.1">
    <property type="nucleotide sequence ID" value="NZ_CP116669.1"/>
</dbReference>
<dbReference type="SMART" id="SM00369">
    <property type="entry name" value="LRR_TYP"/>
    <property type="match status" value="9"/>
</dbReference>
<dbReference type="InterPro" id="IPR025875">
    <property type="entry name" value="Leu-rich_rpt_4"/>
</dbReference>
<evidence type="ECO:0000256" key="6">
    <source>
        <dbReference type="PROSITE-ProRule" id="PRU01398"/>
    </source>
</evidence>
<evidence type="ECO:0000313" key="9">
    <source>
        <dbReference type="Proteomes" id="UP001214301"/>
    </source>
</evidence>
<dbReference type="Gene3D" id="3.80.10.10">
    <property type="entry name" value="Ribonuclease Inhibitor"/>
    <property type="match status" value="2"/>
</dbReference>
<dbReference type="Proteomes" id="UP001214301">
    <property type="component" value="Chromosome"/>
</dbReference>
<evidence type="ECO:0000259" key="7">
    <source>
        <dbReference type="PROSITE" id="PS52053"/>
    </source>
</evidence>